<feature type="region of interest" description="Disordered" evidence="1">
    <location>
        <begin position="1"/>
        <end position="36"/>
    </location>
</feature>
<name>A0A9P9F0I0_9HYPO</name>
<sequence length="315" mass="34125">MAMAMQGNARGDETTSLIRDNGSRAAGESDPEPELLSLGWSVERGAGAWRRRVKSRRGEERMSGTRCTNEGGRAQCYLGPSTLQYLGQTGQQAQRAIGWNPTWSWDFPQRAGISHMELGFRPRWAEGWVDSPSAGPKGNRRRARGFFFSMLGARWALDGSNMELHEVTGSLLRKFAVCKTGHAIISVALWHKTDPVADGCVEAVHGGAARRDVAASKSGNVNGLSHGGRERRERRAGKAGAFVIGGRGSHHAVVACHGSSQALNGLPMVSANGFQLDSVGWQDVAFVDRTTLNESHLETGTISIHPTQALYMRYA</sequence>
<evidence type="ECO:0000256" key="1">
    <source>
        <dbReference type="SAM" id="MobiDB-lite"/>
    </source>
</evidence>
<dbReference type="AlphaFoldDB" id="A0A9P9F0I0"/>
<accession>A0A9P9F0I0</accession>
<dbReference type="EMBL" id="JAGMUV010000007">
    <property type="protein sequence ID" value="KAH7148948.1"/>
    <property type="molecule type" value="Genomic_DNA"/>
</dbReference>
<evidence type="ECO:0000313" key="2">
    <source>
        <dbReference type="EMBL" id="KAH7148948.1"/>
    </source>
</evidence>
<reference evidence="2" key="1">
    <citation type="journal article" date="2021" name="Nat. Commun.">
        <title>Genetic determinants of endophytism in the Arabidopsis root mycobiome.</title>
        <authorList>
            <person name="Mesny F."/>
            <person name="Miyauchi S."/>
            <person name="Thiergart T."/>
            <person name="Pickel B."/>
            <person name="Atanasova L."/>
            <person name="Karlsson M."/>
            <person name="Huettel B."/>
            <person name="Barry K.W."/>
            <person name="Haridas S."/>
            <person name="Chen C."/>
            <person name="Bauer D."/>
            <person name="Andreopoulos W."/>
            <person name="Pangilinan J."/>
            <person name="LaButti K."/>
            <person name="Riley R."/>
            <person name="Lipzen A."/>
            <person name="Clum A."/>
            <person name="Drula E."/>
            <person name="Henrissat B."/>
            <person name="Kohler A."/>
            <person name="Grigoriev I.V."/>
            <person name="Martin F.M."/>
            <person name="Hacquard S."/>
        </authorList>
    </citation>
    <scope>NUCLEOTIDE SEQUENCE</scope>
    <source>
        <strain evidence="2">MPI-CAGE-AT-0147</strain>
    </source>
</reference>
<gene>
    <name evidence="2" type="ORF">EDB81DRAFT_759282</name>
</gene>
<proteinExistence type="predicted"/>
<keyword evidence="3" id="KW-1185">Reference proteome</keyword>
<comment type="caution">
    <text evidence="2">The sequence shown here is derived from an EMBL/GenBank/DDBJ whole genome shotgun (WGS) entry which is preliminary data.</text>
</comment>
<protein>
    <submittedName>
        <fullName evidence="2">Uncharacterized protein</fullName>
    </submittedName>
</protein>
<dbReference type="Proteomes" id="UP000738349">
    <property type="component" value="Unassembled WGS sequence"/>
</dbReference>
<organism evidence="2 3">
    <name type="scientific">Dactylonectria macrodidyma</name>
    <dbReference type="NCBI Taxonomy" id="307937"/>
    <lineage>
        <taxon>Eukaryota</taxon>
        <taxon>Fungi</taxon>
        <taxon>Dikarya</taxon>
        <taxon>Ascomycota</taxon>
        <taxon>Pezizomycotina</taxon>
        <taxon>Sordariomycetes</taxon>
        <taxon>Hypocreomycetidae</taxon>
        <taxon>Hypocreales</taxon>
        <taxon>Nectriaceae</taxon>
        <taxon>Dactylonectria</taxon>
    </lineage>
</organism>
<evidence type="ECO:0000313" key="3">
    <source>
        <dbReference type="Proteomes" id="UP000738349"/>
    </source>
</evidence>